<accession>A0A840A1P3</accession>
<evidence type="ECO:0000256" key="7">
    <source>
        <dbReference type="ARBA" id="ARBA00029829"/>
    </source>
</evidence>
<dbReference type="PANTHER" id="PTHR37461:SF1">
    <property type="entry name" value="ANTI-SIGMA-K FACTOR RSKA"/>
    <property type="match status" value="1"/>
</dbReference>
<evidence type="ECO:0000259" key="10">
    <source>
        <dbReference type="Pfam" id="PF10099"/>
    </source>
</evidence>
<dbReference type="PANTHER" id="PTHR37461">
    <property type="entry name" value="ANTI-SIGMA-K FACTOR RSKA"/>
    <property type="match status" value="1"/>
</dbReference>
<evidence type="ECO:0000256" key="4">
    <source>
        <dbReference type="ARBA" id="ARBA00022692"/>
    </source>
</evidence>
<evidence type="ECO:0000256" key="9">
    <source>
        <dbReference type="SAM" id="MobiDB-lite"/>
    </source>
</evidence>
<reference evidence="11 12" key="1">
    <citation type="submission" date="2020-08" db="EMBL/GenBank/DDBJ databases">
        <title>Genomic Encyclopedia of Type Strains, Phase IV (KMG-IV): sequencing the most valuable type-strain genomes for metagenomic binning, comparative biology and taxonomic classification.</title>
        <authorList>
            <person name="Goeker M."/>
        </authorList>
    </citation>
    <scope>NUCLEOTIDE SEQUENCE [LARGE SCALE GENOMIC DNA]</scope>
    <source>
        <strain evidence="11 12">DSM 21793</strain>
    </source>
</reference>
<dbReference type="Proteomes" id="UP000530564">
    <property type="component" value="Unassembled WGS sequence"/>
</dbReference>
<keyword evidence="3" id="KW-1003">Cell membrane</keyword>
<dbReference type="Pfam" id="PF10099">
    <property type="entry name" value="RskA_C"/>
    <property type="match status" value="1"/>
</dbReference>
<keyword evidence="6" id="KW-0472">Membrane</keyword>
<keyword evidence="5" id="KW-1133">Transmembrane helix</keyword>
<evidence type="ECO:0000256" key="3">
    <source>
        <dbReference type="ARBA" id="ARBA00022475"/>
    </source>
</evidence>
<dbReference type="GO" id="GO:0006417">
    <property type="term" value="P:regulation of translation"/>
    <property type="evidence" value="ECO:0007669"/>
    <property type="project" value="TreeGrafter"/>
</dbReference>
<sequence length="241" mass="25703">MSDLGPDLPDDDALAAEHALGVLTTRERAAAEQRMARDPAFAADVLAWRARLAPLVEEVASVTPPSGLWLRIEKMLVVNDNVQGVRRRLRFWRAATLGSMAMTAASLAAVVFLAARPPEVITQPRQPMGPMMNARLMSDGGQPLFLAAYDPERKSILVASLVPPGADPDHSHELWLIPADGKPRSLGLIDPGASKTMPMSEPMADMTTEGVSLAVSVEPRGGSHQDRPSGPVAAVGKLARL</sequence>
<dbReference type="InterPro" id="IPR018764">
    <property type="entry name" value="RskA_C"/>
</dbReference>
<evidence type="ECO:0000256" key="8">
    <source>
        <dbReference type="ARBA" id="ARBA00030803"/>
    </source>
</evidence>
<comment type="caution">
    <text evidence="11">The sequence shown here is derived from an EMBL/GenBank/DDBJ whole genome shotgun (WGS) entry which is preliminary data.</text>
</comment>
<dbReference type="GO" id="GO:0005886">
    <property type="term" value="C:plasma membrane"/>
    <property type="evidence" value="ECO:0007669"/>
    <property type="project" value="UniProtKB-SubCell"/>
</dbReference>
<dbReference type="AlphaFoldDB" id="A0A840A1P3"/>
<dbReference type="EMBL" id="JACIDK010000004">
    <property type="protein sequence ID" value="MBB3892224.1"/>
    <property type="molecule type" value="Genomic_DNA"/>
</dbReference>
<comment type="subcellular location">
    <subcellularLocation>
        <location evidence="2">Cell membrane</location>
    </subcellularLocation>
    <subcellularLocation>
        <location evidence="1">Membrane</location>
        <topology evidence="1">Single-pass membrane protein</topology>
    </subcellularLocation>
</comment>
<dbReference type="InterPro" id="IPR051474">
    <property type="entry name" value="Anti-sigma-K/W_factor"/>
</dbReference>
<dbReference type="InterPro" id="IPR041916">
    <property type="entry name" value="Anti_sigma_zinc_sf"/>
</dbReference>
<evidence type="ECO:0000256" key="6">
    <source>
        <dbReference type="ARBA" id="ARBA00023136"/>
    </source>
</evidence>
<dbReference type="RefSeq" id="WP_183774096.1">
    <property type="nucleotide sequence ID" value="NZ_JACIDK010000004.1"/>
</dbReference>
<evidence type="ECO:0000256" key="2">
    <source>
        <dbReference type="ARBA" id="ARBA00004236"/>
    </source>
</evidence>
<gene>
    <name evidence="11" type="ORF">GGQ61_002957</name>
</gene>
<evidence type="ECO:0000313" key="12">
    <source>
        <dbReference type="Proteomes" id="UP000530564"/>
    </source>
</evidence>
<proteinExistence type="predicted"/>
<evidence type="ECO:0000256" key="5">
    <source>
        <dbReference type="ARBA" id="ARBA00022989"/>
    </source>
</evidence>
<evidence type="ECO:0000256" key="1">
    <source>
        <dbReference type="ARBA" id="ARBA00004167"/>
    </source>
</evidence>
<name>A0A840A1P3_9CAUL</name>
<keyword evidence="12" id="KW-1185">Reference proteome</keyword>
<keyword evidence="4" id="KW-0812">Transmembrane</keyword>
<protein>
    <recommendedName>
        <fullName evidence="8">Regulator of SigK</fullName>
    </recommendedName>
    <alternativeName>
        <fullName evidence="7">Sigma-K anti-sigma factor RskA</fullName>
    </alternativeName>
</protein>
<feature type="domain" description="Anti-sigma K factor RskA C-terminal" evidence="10">
    <location>
        <begin position="103"/>
        <end position="232"/>
    </location>
</feature>
<feature type="region of interest" description="Disordered" evidence="9">
    <location>
        <begin position="218"/>
        <end position="241"/>
    </location>
</feature>
<evidence type="ECO:0000313" key="11">
    <source>
        <dbReference type="EMBL" id="MBB3892224.1"/>
    </source>
</evidence>
<dbReference type="GO" id="GO:0016989">
    <property type="term" value="F:sigma factor antagonist activity"/>
    <property type="evidence" value="ECO:0007669"/>
    <property type="project" value="TreeGrafter"/>
</dbReference>
<organism evidence="11 12">
    <name type="scientific">Phenylobacterium haematophilum</name>
    <dbReference type="NCBI Taxonomy" id="98513"/>
    <lineage>
        <taxon>Bacteria</taxon>
        <taxon>Pseudomonadati</taxon>
        <taxon>Pseudomonadota</taxon>
        <taxon>Alphaproteobacteria</taxon>
        <taxon>Caulobacterales</taxon>
        <taxon>Caulobacteraceae</taxon>
        <taxon>Phenylobacterium</taxon>
    </lineage>
</organism>
<dbReference type="Gene3D" id="1.10.10.1320">
    <property type="entry name" value="Anti-sigma factor, zinc-finger domain"/>
    <property type="match status" value="1"/>
</dbReference>